<proteinExistence type="inferred from homology"/>
<gene>
    <name evidence="5" type="ORF">J2X19_004077</name>
</gene>
<dbReference type="PANTHER" id="PTHR30024">
    <property type="entry name" value="ALIPHATIC SULFONATES-BINDING PROTEIN-RELATED"/>
    <property type="match status" value="1"/>
</dbReference>
<organism evidence="5 6">
    <name type="scientific">Rhodoferax ferrireducens</name>
    <dbReference type="NCBI Taxonomy" id="192843"/>
    <lineage>
        <taxon>Bacteria</taxon>
        <taxon>Pseudomonadati</taxon>
        <taxon>Pseudomonadota</taxon>
        <taxon>Betaproteobacteria</taxon>
        <taxon>Burkholderiales</taxon>
        <taxon>Comamonadaceae</taxon>
        <taxon>Rhodoferax</taxon>
    </lineage>
</organism>
<comment type="subcellular location">
    <subcellularLocation>
        <location evidence="1">Periplasm</location>
    </subcellularLocation>
</comment>
<protein>
    <submittedName>
        <fullName evidence="5">NitT/TauT family transport system substrate-binding protein</fullName>
    </submittedName>
</protein>
<dbReference type="Gene3D" id="3.40.190.10">
    <property type="entry name" value="Periplasmic binding protein-like II"/>
    <property type="match status" value="2"/>
</dbReference>
<evidence type="ECO:0000313" key="6">
    <source>
        <dbReference type="Proteomes" id="UP001180487"/>
    </source>
</evidence>
<comment type="similarity">
    <text evidence="2">Belongs to the bacterial solute-binding protein SsuA/TauA family.</text>
</comment>
<feature type="domain" description="SsuA/THI5-like" evidence="4">
    <location>
        <begin position="28"/>
        <end position="237"/>
    </location>
</feature>
<sequence length="315" mass="34334">MGVLAWMAAGATAHAGALNIAVAKTPLSLPIYIASQKGFFADEGLDVTLTECSGGHRCLQLVLEGQADVSTSSELPIVFNSFERTDFAVIATMVTTSQDVKLLAHTRSRIAKPMDLAGKRVGAVARTSSQYFLELYLLTIGLNPQNLTVVNMQPEEMSTALQNGQIDAVALWEPYAYSAIKALGRNAVVLPPNRAYILTFNLVAHRNVVKQRDGDLVRLLRAVERAERFIRESPVEAKWVLRNALKLDQGFVDWVWAGATYRLGLDQSLISTMEGEARWARREGHVTGAATPNFLGLMHMAPLKAVNPSAVGIHP</sequence>
<dbReference type="PANTHER" id="PTHR30024:SF47">
    <property type="entry name" value="TAURINE-BINDING PERIPLASMIC PROTEIN"/>
    <property type="match status" value="1"/>
</dbReference>
<evidence type="ECO:0000256" key="2">
    <source>
        <dbReference type="ARBA" id="ARBA00010742"/>
    </source>
</evidence>
<dbReference type="InterPro" id="IPR015168">
    <property type="entry name" value="SsuA/THI5"/>
</dbReference>
<comment type="caution">
    <text evidence="5">The sequence shown here is derived from an EMBL/GenBank/DDBJ whole genome shotgun (WGS) entry which is preliminary data.</text>
</comment>
<keyword evidence="6" id="KW-1185">Reference proteome</keyword>
<evidence type="ECO:0000259" key="4">
    <source>
        <dbReference type="Pfam" id="PF09084"/>
    </source>
</evidence>
<dbReference type="SUPFAM" id="SSF53850">
    <property type="entry name" value="Periplasmic binding protein-like II"/>
    <property type="match status" value="1"/>
</dbReference>
<dbReference type="EMBL" id="JAVDXT010000004">
    <property type="protein sequence ID" value="MDR7379383.1"/>
    <property type="molecule type" value="Genomic_DNA"/>
</dbReference>
<dbReference type="RefSeq" id="WP_310375981.1">
    <property type="nucleotide sequence ID" value="NZ_JAVDXT010000004.1"/>
</dbReference>
<dbReference type="Proteomes" id="UP001180487">
    <property type="component" value="Unassembled WGS sequence"/>
</dbReference>
<dbReference type="Pfam" id="PF09084">
    <property type="entry name" value="NMT1"/>
    <property type="match status" value="1"/>
</dbReference>
<evidence type="ECO:0000256" key="3">
    <source>
        <dbReference type="ARBA" id="ARBA00022729"/>
    </source>
</evidence>
<evidence type="ECO:0000313" key="5">
    <source>
        <dbReference type="EMBL" id="MDR7379383.1"/>
    </source>
</evidence>
<evidence type="ECO:0000256" key="1">
    <source>
        <dbReference type="ARBA" id="ARBA00004418"/>
    </source>
</evidence>
<name>A0ABU2CDI2_9BURK</name>
<accession>A0ABU2CDI2</accession>
<reference evidence="5 6" key="1">
    <citation type="submission" date="2023-07" db="EMBL/GenBank/DDBJ databases">
        <title>Sorghum-associated microbial communities from plants grown in Nebraska, USA.</title>
        <authorList>
            <person name="Schachtman D."/>
        </authorList>
    </citation>
    <scope>NUCLEOTIDE SEQUENCE [LARGE SCALE GENOMIC DNA]</scope>
    <source>
        <strain evidence="5 6">BE313</strain>
    </source>
</reference>
<dbReference type="CDD" id="cd01008">
    <property type="entry name" value="PBP2_NrtA_SsuA_CpmA_like"/>
    <property type="match status" value="1"/>
</dbReference>
<keyword evidence="3" id="KW-0732">Signal</keyword>